<feature type="compositionally biased region" description="Low complexity" evidence="4">
    <location>
        <begin position="39"/>
        <end position="52"/>
    </location>
</feature>
<dbReference type="Proteomes" id="UP000541444">
    <property type="component" value="Unassembled WGS sequence"/>
</dbReference>
<proteinExistence type="inferred from homology"/>
<comment type="similarity">
    <text evidence="3">Belongs to the GRAS family.</text>
</comment>
<evidence type="ECO:0000256" key="3">
    <source>
        <dbReference type="PROSITE-ProRule" id="PRU01191"/>
    </source>
</evidence>
<evidence type="ECO:0000313" key="6">
    <source>
        <dbReference type="Proteomes" id="UP000541444"/>
    </source>
</evidence>
<dbReference type="InterPro" id="IPR005202">
    <property type="entry name" value="TF_GRAS"/>
</dbReference>
<evidence type="ECO:0000256" key="1">
    <source>
        <dbReference type="ARBA" id="ARBA00023015"/>
    </source>
</evidence>
<comment type="caution">
    <text evidence="3">Lacks conserved residue(s) required for the propagation of feature annotation.</text>
</comment>
<name>A0A7J7NHH3_9MAGN</name>
<dbReference type="EMBL" id="JACGCM010000786">
    <property type="protein sequence ID" value="KAF6166636.1"/>
    <property type="molecule type" value="Genomic_DNA"/>
</dbReference>
<feature type="region of interest" description="PFYRE" evidence="3">
    <location>
        <begin position="255"/>
        <end position="346"/>
    </location>
</feature>
<evidence type="ECO:0000256" key="2">
    <source>
        <dbReference type="ARBA" id="ARBA00023163"/>
    </source>
</evidence>
<sequence>MCDDSGNLMAIAQQVINQKQQLEQQQQLLLEQEEKNKQHQQQQQQQQQQQRQVNITVSGTHTNSIDVNPPSEFYDPFSGLGHNDSTGFRFPDLGDAGSTEFETDEWLQSLFDTTTTTTTTTENSKLHSWHNNTEFTQFGTSESTQFDLSPSPSDLSRLLFSDCRKTAHDSPSPPPAKIARVSLPEVAKEIEIADSTHGIPVPFLGKAPSRFLMATGNRLLEFAKAFDLNIEYEPILTPIQELDHSCFKLDQGDTVVVNFVLQLYNLLDETPIAVERALRLAKALNPTIVTLAEYEVSLNNVDFLDRFKNALSYFKAVFESIDSCFARKAEERLRIEKYLFGQRIACIVGSTITERTEKKEQWKAIMENCGFQKIQISHYSVSQADHLLSNYSPKFSYVERDRAYLSITWGEVEVITVTLWH</sequence>
<feature type="region of interest" description="SAW" evidence="3">
    <location>
        <begin position="349"/>
        <end position="421"/>
    </location>
</feature>
<keyword evidence="1" id="KW-0805">Transcription regulation</keyword>
<feature type="region of interest" description="Disordered" evidence="4">
    <location>
        <begin position="33"/>
        <end position="53"/>
    </location>
</feature>
<keyword evidence="6" id="KW-1185">Reference proteome</keyword>
<dbReference type="PANTHER" id="PTHR31636">
    <property type="entry name" value="OSJNBA0084A10.13 PROTEIN-RELATED"/>
    <property type="match status" value="1"/>
</dbReference>
<feature type="short sequence motif" description="LXXLL motif" evidence="3">
    <location>
        <begin position="263"/>
        <end position="267"/>
    </location>
</feature>
<evidence type="ECO:0000256" key="4">
    <source>
        <dbReference type="SAM" id="MobiDB-lite"/>
    </source>
</evidence>
<dbReference type="AlphaFoldDB" id="A0A7J7NHH3"/>
<comment type="caution">
    <text evidence="5">The sequence shown here is derived from an EMBL/GenBank/DDBJ whole genome shotgun (WGS) entry which is preliminary data.</text>
</comment>
<organism evidence="5 6">
    <name type="scientific">Kingdonia uniflora</name>
    <dbReference type="NCBI Taxonomy" id="39325"/>
    <lineage>
        <taxon>Eukaryota</taxon>
        <taxon>Viridiplantae</taxon>
        <taxon>Streptophyta</taxon>
        <taxon>Embryophyta</taxon>
        <taxon>Tracheophyta</taxon>
        <taxon>Spermatophyta</taxon>
        <taxon>Magnoliopsida</taxon>
        <taxon>Ranunculales</taxon>
        <taxon>Circaeasteraceae</taxon>
        <taxon>Kingdonia</taxon>
    </lineage>
</organism>
<dbReference type="OrthoDB" id="1890360at2759"/>
<dbReference type="PROSITE" id="PS50985">
    <property type="entry name" value="GRAS"/>
    <property type="match status" value="1"/>
</dbReference>
<accession>A0A7J7NHH3</accession>
<gene>
    <name evidence="5" type="ORF">GIB67_005498</name>
</gene>
<protein>
    <submittedName>
        <fullName evidence="5">Uncharacterized protein</fullName>
    </submittedName>
</protein>
<evidence type="ECO:0000313" key="5">
    <source>
        <dbReference type="EMBL" id="KAF6166636.1"/>
    </source>
</evidence>
<dbReference type="Pfam" id="PF03514">
    <property type="entry name" value="GRAS"/>
    <property type="match status" value="1"/>
</dbReference>
<reference evidence="5 6" key="1">
    <citation type="journal article" date="2020" name="IScience">
        <title>Genome Sequencing of the Endangered Kingdonia uniflora (Circaeasteraceae, Ranunculales) Reveals Potential Mechanisms of Evolutionary Specialization.</title>
        <authorList>
            <person name="Sun Y."/>
            <person name="Deng T."/>
            <person name="Zhang A."/>
            <person name="Moore M.J."/>
            <person name="Landis J.B."/>
            <person name="Lin N."/>
            <person name="Zhang H."/>
            <person name="Zhang X."/>
            <person name="Huang J."/>
            <person name="Zhang X."/>
            <person name="Sun H."/>
            <person name="Wang H."/>
        </authorList>
    </citation>
    <scope>NUCLEOTIDE SEQUENCE [LARGE SCALE GENOMIC DNA]</scope>
    <source>
        <strain evidence="5">TB1705</strain>
        <tissue evidence="5">Leaf</tissue>
    </source>
</reference>
<keyword evidence="2" id="KW-0804">Transcription</keyword>